<evidence type="ECO:0000313" key="2">
    <source>
        <dbReference type="EMBL" id="VEL31267.1"/>
    </source>
</evidence>
<protein>
    <submittedName>
        <fullName evidence="2">Uncharacterized protein</fullName>
    </submittedName>
</protein>
<feature type="compositionally biased region" description="Polar residues" evidence="1">
    <location>
        <begin position="13"/>
        <end position="29"/>
    </location>
</feature>
<dbReference type="EMBL" id="CAAALY010120437">
    <property type="protein sequence ID" value="VEL31267.1"/>
    <property type="molecule type" value="Genomic_DNA"/>
</dbReference>
<gene>
    <name evidence="2" type="ORF">PXEA_LOCUS24707</name>
</gene>
<feature type="compositionally biased region" description="Polar residues" evidence="1">
    <location>
        <begin position="36"/>
        <end position="46"/>
    </location>
</feature>
<comment type="caution">
    <text evidence="2">The sequence shown here is derived from an EMBL/GenBank/DDBJ whole genome shotgun (WGS) entry which is preliminary data.</text>
</comment>
<organism evidence="2 3">
    <name type="scientific">Protopolystoma xenopodis</name>
    <dbReference type="NCBI Taxonomy" id="117903"/>
    <lineage>
        <taxon>Eukaryota</taxon>
        <taxon>Metazoa</taxon>
        <taxon>Spiralia</taxon>
        <taxon>Lophotrochozoa</taxon>
        <taxon>Platyhelminthes</taxon>
        <taxon>Monogenea</taxon>
        <taxon>Polyopisthocotylea</taxon>
        <taxon>Polystomatidea</taxon>
        <taxon>Polystomatidae</taxon>
        <taxon>Protopolystoma</taxon>
    </lineage>
</organism>
<sequence length="149" mass="16167">MHNSRALLGFQSGGNTNSPKPTASATHSVLSDGLPQPQSQLASSTNSCFESSHVSAEMTHLSVGSGHFRIPIDRDLSQLRWRQQHEPIGQNPPSFACMNRPVPTRPVERGYRDLLSALAAGIHLVRLNHNPQQLSAPYTSFTSSTLSVV</sequence>
<evidence type="ECO:0000256" key="1">
    <source>
        <dbReference type="SAM" id="MobiDB-lite"/>
    </source>
</evidence>
<reference evidence="2" key="1">
    <citation type="submission" date="2018-11" db="EMBL/GenBank/DDBJ databases">
        <authorList>
            <consortium name="Pathogen Informatics"/>
        </authorList>
    </citation>
    <scope>NUCLEOTIDE SEQUENCE</scope>
</reference>
<evidence type="ECO:0000313" key="3">
    <source>
        <dbReference type="Proteomes" id="UP000784294"/>
    </source>
</evidence>
<feature type="region of interest" description="Disordered" evidence="1">
    <location>
        <begin position="1"/>
        <end position="46"/>
    </location>
</feature>
<name>A0A3S5B1W3_9PLAT</name>
<accession>A0A3S5B1W3</accession>
<proteinExistence type="predicted"/>
<dbReference type="AlphaFoldDB" id="A0A3S5B1W3"/>
<dbReference type="Proteomes" id="UP000784294">
    <property type="component" value="Unassembled WGS sequence"/>
</dbReference>
<keyword evidence="3" id="KW-1185">Reference proteome</keyword>